<evidence type="ECO:0000256" key="1">
    <source>
        <dbReference type="SAM" id="MobiDB-lite"/>
    </source>
</evidence>
<dbReference type="RefSeq" id="XP_018240480.1">
    <property type="nucleotide sequence ID" value="XM_018399206.1"/>
</dbReference>
<feature type="region of interest" description="Disordered" evidence="1">
    <location>
        <begin position="1"/>
        <end position="50"/>
    </location>
</feature>
<reference evidence="2" key="2">
    <citation type="journal article" date="2010" name="Nature">
        <title>Comparative genomics reveals mobile pathogenicity chromosomes in Fusarium.</title>
        <authorList>
            <person name="Ma L.J."/>
            <person name="van der Does H.C."/>
            <person name="Borkovich K.A."/>
            <person name="Coleman J.J."/>
            <person name="Daboussi M.J."/>
            <person name="Di Pietro A."/>
            <person name="Dufresne M."/>
            <person name="Freitag M."/>
            <person name="Grabherr M."/>
            <person name="Henrissat B."/>
            <person name="Houterman P.M."/>
            <person name="Kang S."/>
            <person name="Shim W.B."/>
            <person name="Woloshuk C."/>
            <person name="Xie X."/>
            <person name="Xu J.R."/>
            <person name="Antoniw J."/>
            <person name="Baker S.E."/>
            <person name="Bluhm B.H."/>
            <person name="Breakspear A."/>
            <person name="Brown D.W."/>
            <person name="Butchko R.A."/>
            <person name="Chapman S."/>
            <person name="Coulson R."/>
            <person name="Coutinho P.M."/>
            <person name="Danchin E.G."/>
            <person name="Diener A."/>
            <person name="Gale L.R."/>
            <person name="Gardiner D.M."/>
            <person name="Goff S."/>
            <person name="Hammond-Kosack K.E."/>
            <person name="Hilburn K."/>
            <person name="Hua-Van A."/>
            <person name="Jonkers W."/>
            <person name="Kazan K."/>
            <person name="Kodira C.D."/>
            <person name="Koehrsen M."/>
            <person name="Kumar L."/>
            <person name="Lee Y.H."/>
            <person name="Li L."/>
            <person name="Manners J.M."/>
            <person name="Miranda-Saavedra D."/>
            <person name="Mukherjee M."/>
            <person name="Park G."/>
            <person name="Park J."/>
            <person name="Park S.Y."/>
            <person name="Proctor R.H."/>
            <person name="Regev A."/>
            <person name="Ruiz-Roldan M.C."/>
            <person name="Sain D."/>
            <person name="Sakthikumar S."/>
            <person name="Sykes S."/>
            <person name="Schwartz D.C."/>
            <person name="Turgeon B.G."/>
            <person name="Wapinski I."/>
            <person name="Yoder O."/>
            <person name="Young S."/>
            <person name="Zeng Q."/>
            <person name="Zhou S."/>
            <person name="Galagan J."/>
            <person name="Cuomo C.A."/>
            <person name="Kistler H.C."/>
            <person name="Rep M."/>
        </authorList>
    </citation>
    <scope>NUCLEOTIDE SEQUENCE [LARGE SCALE GENOMIC DNA]</scope>
    <source>
        <strain evidence="2">4287</strain>
    </source>
</reference>
<accession>A0A0J9UT30</accession>
<name>A0A0J9UT30_FUSO4</name>
<feature type="compositionally biased region" description="Pro residues" evidence="1">
    <location>
        <begin position="9"/>
        <end position="22"/>
    </location>
</feature>
<dbReference type="Proteomes" id="UP000009097">
    <property type="component" value="Unassembled WGS sequence"/>
</dbReference>
<evidence type="ECO:0000313" key="3">
    <source>
        <dbReference type="Proteomes" id="UP000009097"/>
    </source>
</evidence>
<gene>
    <name evidence="2" type="ORF">FOXG_19033</name>
</gene>
<dbReference type="EMBL" id="DS231700">
    <property type="protein sequence ID" value="KNB02435.1"/>
    <property type="molecule type" value="Genomic_DNA"/>
</dbReference>
<organism evidence="2 3">
    <name type="scientific">Fusarium oxysporum f. sp. lycopersici (strain 4287 / CBS 123668 / FGSC 9935 / NRRL 34936)</name>
    <name type="common">Fusarium vascular wilt of tomato</name>
    <dbReference type="NCBI Taxonomy" id="426428"/>
    <lineage>
        <taxon>Eukaryota</taxon>
        <taxon>Fungi</taxon>
        <taxon>Dikarya</taxon>
        <taxon>Ascomycota</taxon>
        <taxon>Pezizomycotina</taxon>
        <taxon>Sordariomycetes</taxon>
        <taxon>Hypocreomycetidae</taxon>
        <taxon>Hypocreales</taxon>
        <taxon>Nectriaceae</taxon>
        <taxon>Fusarium</taxon>
        <taxon>Fusarium oxysporum species complex</taxon>
    </lineage>
</organism>
<protein>
    <submittedName>
        <fullName evidence="2">Uncharacterized protein</fullName>
    </submittedName>
</protein>
<dbReference type="AlphaFoldDB" id="A0A0J9UT30"/>
<evidence type="ECO:0000313" key="2">
    <source>
        <dbReference type="EMBL" id="KNB02435.1"/>
    </source>
</evidence>
<proteinExistence type="predicted"/>
<dbReference type="GeneID" id="28959739"/>
<dbReference type="KEGG" id="fox:FOXG_19033"/>
<dbReference type="VEuPathDB" id="FungiDB:FOXG_19033"/>
<sequence length="50" mass="5594">MSLTHKRQPPQPPSWDGPPLSPPEEKRLEHSTKRHAPAYKQPGFGKPGIV</sequence>
<reference evidence="2" key="1">
    <citation type="submission" date="2007-04" db="EMBL/GenBank/DDBJ databases">
        <authorList>
            <consortium name="The Broad Institute Genome Sequencing Platform"/>
            <person name="Birren B."/>
            <person name="Lander E."/>
            <person name="Galagan J."/>
            <person name="Nusbaum C."/>
            <person name="Devon K."/>
            <person name="Ma L.-J."/>
            <person name="Jaffe D."/>
            <person name="Butler J."/>
            <person name="Alvarez P."/>
            <person name="Gnerre S."/>
            <person name="Grabherr M."/>
            <person name="Kleber M."/>
            <person name="Mauceli E."/>
            <person name="Brockman W."/>
            <person name="MacCallum I.A."/>
            <person name="Young S."/>
            <person name="LaButti K."/>
            <person name="DeCaprio D."/>
            <person name="Crawford M."/>
            <person name="Koehrsen M."/>
            <person name="Engels R."/>
            <person name="Montgomery P."/>
            <person name="Pearson M."/>
            <person name="Howarth C."/>
            <person name="Larson L."/>
            <person name="White J."/>
            <person name="O'Leary S."/>
            <person name="Kodira C."/>
            <person name="Zeng Q."/>
            <person name="Yandava C."/>
            <person name="Alvarado L."/>
            <person name="Kistler C."/>
            <person name="Shim W.-B."/>
            <person name="Kang S."/>
            <person name="Woloshuk C."/>
        </authorList>
    </citation>
    <scope>NUCLEOTIDE SEQUENCE</scope>
    <source>
        <strain evidence="2">4287</strain>
    </source>
</reference>